<name>A0A8C6YFX3_NAJNA</name>
<evidence type="ECO:0000313" key="13">
    <source>
        <dbReference type="Ensembl" id="ENSNNAP00000029495.1"/>
    </source>
</evidence>
<sequence>LQSLHFSPSKLILLDPDRKGTAEEDYVEIWPPNPVVKFGGSLHLNCTSNCEDIGIESAYTKVPIGNGSNWKAFLLSNLDDWAASPLCYADCKTGQKKSPKANIIIYKSPEGIELDPVPEMEVGKQYNLICRVFGVAPIRDLTVTLLKGEEQLLVKTFKDHTQLEAGVVVVNHRIRAQQNDYNKTITCQTSLDLRPAGPLLTNTSHGISLRTFGEIPSIAPLLRTDLSLEAGTLKKVTCEAPEVSPADEATFDLRFAGKPLTFITTVMGGLASAQAEIASSSVGDRELICTVSLGPVTKTVKKTVNVFACNDAQQEDNEREFICQVTLTIDGQLPQIWTWKEGSTTTLTCSALGNPTATVQCWKDGRLYKIGKPQLIQIEHDGIYQCNATNQAQGPVFTGRALGPQRCPDTVMSSWPLVSYASILLIQLPSNNLPLSLYLLLHILLNFIFSHL</sequence>
<dbReference type="PANTHER" id="PTHR13771:SF9">
    <property type="entry name" value="INTERCELLULAR ADHESION MOLECULE 5"/>
    <property type="match status" value="1"/>
</dbReference>
<keyword evidence="4" id="KW-0732">Signal</keyword>
<dbReference type="InterPro" id="IPR048679">
    <property type="entry name" value="ICAM1_3_5_D2"/>
</dbReference>
<dbReference type="InterPro" id="IPR007110">
    <property type="entry name" value="Ig-like_dom"/>
</dbReference>
<dbReference type="InterPro" id="IPR013783">
    <property type="entry name" value="Ig-like_fold"/>
</dbReference>
<dbReference type="GO" id="GO:0098609">
    <property type="term" value="P:cell-cell adhesion"/>
    <property type="evidence" value="ECO:0007669"/>
    <property type="project" value="InterPro"/>
</dbReference>
<keyword evidence="14" id="KW-1185">Reference proteome</keyword>
<keyword evidence="7" id="KW-1133">Transmembrane helix</keyword>
<dbReference type="Pfam" id="PF21146">
    <property type="entry name" value="ICAM1_3_5_D2"/>
    <property type="match status" value="1"/>
</dbReference>
<evidence type="ECO:0000256" key="9">
    <source>
        <dbReference type="ARBA" id="ARBA00023157"/>
    </source>
</evidence>
<dbReference type="Proteomes" id="UP000694559">
    <property type="component" value="Unplaced"/>
</dbReference>
<keyword evidence="5" id="KW-0677">Repeat</keyword>
<evidence type="ECO:0000256" key="7">
    <source>
        <dbReference type="ARBA" id="ARBA00022989"/>
    </source>
</evidence>
<dbReference type="Pfam" id="PF03921">
    <property type="entry name" value="ICAM_N"/>
    <property type="match status" value="1"/>
</dbReference>
<accession>A0A8C6YFX3</accession>
<dbReference type="PROSITE" id="PS50835">
    <property type="entry name" value="IG_LIKE"/>
    <property type="match status" value="1"/>
</dbReference>
<dbReference type="OrthoDB" id="6250964at2759"/>
<dbReference type="InterPro" id="IPR013768">
    <property type="entry name" value="ICAM_N"/>
</dbReference>
<dbReference type="CDD" id="cd00096">
    <property type="entry name" value="Ig"/>
    <property type="match status" value="1"/>
</dbReference>
<comment type="subcellular location">
    <subcellularLocation>
        <location evidence="1">Membrane</location>
        <topology evidence="1">Single-pass type I membrane protein</topology>
    </subcellularLocation>
</comment>
<evidence type="ECO:0000313" key="14">
    <source>
        <dbReference type="Proteomes" id="UP000694559"/>
    </source>
</evidence>
<dbReference type="GeneTree" id="ENSGT00940000159005"/>
<dbReference type="GO" id="GO:0005886">
    <property type="term" value="C:plasma membrane"/>
    <property type="evidence" value="ECO:0007669"/>
    <property type="project" value="TreeGrafter"/>
</dbReference>
<evidence type="ECO:0000256" key="8">
    <source>
        <dbReference type="ARBA" id="ARBA00023136"/>
    </source>
</evidence>
<evidence type="ECO:0000256" key="3">
    <source>
        <dbReference type="ARBA" id="ARBA00022692"/>
    </source>
</evidence>
<dbReference type="PRINTS" id="PR01472">
    <property type="entry name" value="ICAMVCAM1"/>
</dbReference>
<evidence type="ECO:0000256" key="6">
    <source>
        <dbReference type="ARBA" id="ARBA00022889"/>
    </source>
</evidence>
<dbReference type="AlphaFoldDB" id="A0A8C6YFX3"/>
<evidence type="ECO:0000259" key="12">
    <source>
        <dbReference type="PROSITE" id="PS50835"/>
    </source>
</evidence>
<dbReference type="Pfam" id="PF13895">
    <property type="entry name" value="Ig_2"/>
    <property type="match status" value="1"/>
</dbReference>
<evidence type="ECO:0000256" key="2">
    <source>
        <dbReference type="ARBA" id="ARBA00005925"/>
    </source>
</evidence>
<dbReference type="Ensembl" id="ENSNNAT00000030928.1">
    <property type="protein sequence ID" value="ENSNNAP00000029495.1"/>
    <property type="gene ID" value="ENSNNAG00000018908.1"/>
</dbReference>
<comment type="similarity">
    <text evidence="2">Belongs to the immunoglobulin superfamily. ICAM family.</text>
</comment>
<protein>
    <recommendedName>
        <fullName evidence="12">Ig-like domain-containing protein</fullName>
    </recommendedName>
</protein>
<keyword evidence="8" id="KW-0472">Membrane</keyword>
<dbReference type="InterPro" id="IPR036179">
    <property type="entry name" value="Ig-like_dom_sf"/>
</dbReference>
<reference evidence="13" key="1">
    <citation type="submission" date="2025-08" db="UniProtKB">
        <authorList>
            <consortium name="Ensembl"/>
        </authorList>
    </citation>
    <scope>IDENTIFICATION</scope>
</reference>
<dbReference type="InterPro" id="IPR047012">
    <property type="entry name" value="ICAM_VCAM"/>
</dbReference>
<evidence type="ECO:0000256" key="10">
    <source>
        <dbReference type="ARBA" id="ARBA00023180"/>
    </source>
</evidence>
<evidence type="ECO:0000256" key="11">
    <source>
        <dbReference type="ARBA" id="ARBA00023319"/>
    </source>
</evidence>
<feature type="domain" description="Ig-like" evidence="12">
    <location>
        <begin position="341"/>
        <end position="403"/>
    </location>
</feature>
<evidence type="ECO:0000256" key="5">
    <source>
        <dbReference type="ARBA" id="ARBA00022737"/>
    </source>
</evidence>
<reference evidence="13" key="2">
    <citation type="submission" date="2025-09" db="UniProtKB">
        <authorList>
            <consortium name="Ensembl"/>
        </authorList>
    </citation>
    <scope>IDENTIFICATION</scope>
</reference>
<dbReference type="PANTHER" id="PTHR13771">
    <property type="entry name" value="INTERCELLULAR ADHESION MOLECULE"/>
    <property type="match status" value="1"/>
</dbReference>
<keyword evidence="6" id="KW-0130">Cell adhesion</keyword>
<dbReference type="InterPro" id="IPR003987">
    <property type="entry name" value="ICAM_VCAM_N"/>
</dbReference>
<dbReference type="SUPFAM" id="SSF48726">
    <property type="entry name" value="Immunoglobulin"/>
    <property type="match status" value="4"/>
</dbReference>
<keyword evidence="9" id="KW-1015">Disulfide bond</keyword>
<dbReference type="Gene3D" id="2.60.40.10">
    <property type="entry name" value="Immunoglobulins"/>
    <property type="match status" value="4"/>
</dbReference>
<keyword evidence="10" id="KW-0325">Glycoprotein</keyword>
<proteinExistence type="inferred from homology"/>
<keyword evidence="11" id="KW-0393">Immunoglobulin domain</keyword>
<dbReference type="GO" id="GO:0005178">
    <property type="term" value="F:integrin binding"/>
    <property type="evidence" value="ECO:0007669"/>
    <property type="project" value="InterPro"/>
</dbReference>
<organism evidence="13 14">
    <name type="scientific">Naja naja</name>
    <name type="common">Indian cobra</name>
    <dbReference type="NCBI Taxonomy" id="35670"/>
    <lineage>
        <taxon>Eukaryota</taxon>
        <taxon>Metazoa</taxon>
        <taxon>Chordata</taxon>
        <taxon>Craniata</taxon>
        <taxon>Vertebrata</taxon>
        <taxon>Euteleostomi</taxon>
        <taxon>Lepidosauria</taxon>
        <taxon>Squamata</taxon>
        <taxon>Bifurcata</taxon>
        <taxon>Unidentata</taxon>
        <taxon>Episquamata</taxon>
        <taxon>Toxicofera</taxon>
        <taxon>Serpentes</taxon>
        <taxon>Colubroidea</taxon>
        <taxon>Elapidae</taxon>
        <taxon>Elapinae</taxon>
        <taxon>Naja</taxon>
    </lineage>
</organism>
<evidence type="ECO:0000256" key="1">
    <source>
        <dbReference type="ARBA" id="ARBA00004479"/>
    </source>
</evidence>
<evidence type="ECO:0000256" key="4">
    <source>
        <dbReference type="ARBA" id="ARBA00022729"/>
    </source>
</evidence>
<keyword evidence="3" id="KW-0812">Transmembrane</keyword>